<proteinExistence type="predicted"/>
<dbReference type="Proteomes" id="UP000694005">
    <property type="component" value="Chromosome A07"/>
</dbReference>
<organism evidence="2 3">
    <name type="scientific">Brassica campestris</name>
    <name type="common">Field mustard</name>
    <dbReference type="NCBI Taxonomy" id="3711"/>
    <lineage>
        <taxon>Eukaryota</taxon>
        <taxon>Viridiplantae</taxon>
        <taxon>Streptophyta</taxon>
        <taxon>Embryophyta</taxon>
        <taxon>Tracheophyta</taxon>
        <taxon>Spermatophyta</taxon>
        <taxon>Magnoliopsida</taxon>
        <taxon>eudicotyledons</taxon>
        <taxon>Gunneridae</taxon>
        <taxon>Pentapetalae</taxon>
        <taxon>rosids</taxon>
        <taxon>malvids</taxon>
        <taxon>Brassicales</taxon>
        <taxon>Brassicaceae</taxon>
        <taxon>Brassiceae</taxon>
        <taxon>Brassica</taxon>
    </lineage>
</organism>
<feature type="compositionally biased region" description="Basic and acidic residues" evidence="1">
    <location>
        <begin position="45"/>
        <end position="62"/>
    </location>
</feature>
<evidence type="ECO:0000256" key="1">
    <source>
        <dbReference type="SAM" id="MobiDB-lite"/>
    </source>
</evidence>
<gene>
    <name evidence="2" type="ORF">BRAPAZ1V2_A07P27330.2</name>
</gene>
<evidence type="ECO:0000313" key="3">
    <source>
        <dbReference type="Proteomes" id="UP000694005"/>
    </source>
</evidence>
<dbReference type="Gramene" id="A07p27330.2_BraZ1">
    <property type="protein sequence ID" value="A07p27330.2_BraZ1.CDS.1"/>
    <property type="gene ID" value="A07g27330.2_BraZ1"/>
</dbReference>
<protein>
    <submittedName>
        <fullName evidence="2">Uncharacterized protein</fullName>
    </submittedName>
</protein>
<dbReference type="EMBL" id="LS974623">
    <property type="protein sequence ID" value="CAG7903089.1"/>
    <property type="molecule type" value="Genomic_DNA"/>
</dbReference>
<feature type="region of interest" description="Disordered" evidence="1">
    <location>
        <begin position="36"/>
        <end position="62"/>
    </location>
</feature>
<accession>A0A8D9HPB1</accession>
<sequence>MENRNESIDTRVQALSYLTSGGGNEWWRRRRRRGLNLSEEGDGGGGREGRDRKERIRERKKG</sequence>
<evidence type="ECO:0000313" key="2">
    <source>
        <dbReference type="EMBL" id="CAG7903089.1"/>
    </source>
</evidence>
<reference evidence="2 3" key="1">
    <citation type="submission" date="2021-07" db="EMBL/GenBank/DDBJ databases">
        <authorList>
            <consortium name="Genoscope - CEA"/>
            <person name="William W."/>
        </authorList>
    </citation>
    <scope>NUCLEOTIDE SEQUENCE [LARGE SCALE GENOMIC DNA]</scope>
</reference>
<dbReference type="AlphaFoldDB" id="A0A8D9HPB1"/>
<name>A0A8D9HPB1_BRACM</name>